<proteinExistence type="predicted"/>
<feature type="region of interest" description="Disordered" evidence="1">
    <location>
        <begin position="23"/>
        <end position="56"/>
    </location>
</feature>
<dbReference type="EMBL" id="LDAU01000057">
    <property type="protein sequence ID" value="KRX08875.1"/>
    <property type="molecule type" value="Genomic_DNA"/>
</dbReference>
<evidence type="ECO:0000313" key="2">
    <source>
        <dbReference type="EMBL" id="KRX08875.1"/>
    </source>
</evidence>
<name>A0A0V0R326_PSEPJ</name>
<sequence length="209" mass="24786">MVLFGKGCPFNGHGGISYVKELQKSRQDKSKNLEDDPKKKIIEEKKFSDDQGDQRKISEEKSKEYLKLFGVKEEVIDRQGRWEKVTKREMSNCFEGQSSEIQKALNEIVPYMKDEKLTTKMKQEKYQGNIDSLFGQLVRNLLKNSSKNFEVDLNHYEPQDSKKNLEYYLEKEKYDWERKRNNILMHNRNSKNKGFQENQDHLDDSNSDD</sequence>
<evidence type="ECO:0000256" key="1">
    <source>
        <dbReference type="SAM" id="MobiDB-lite"/>
    </source>
</evidence>
<gene>
    <name evidence="2" type="ORF">PPERSA_08979</name>
</gene>
<protein>
    <submittedName>
        <fullName evidence="2">Uncharacterized protein</fullName>
    </submittedName>
</protein>
<dbReference type="AlphaFoldDB" id="A0A0V0R326"/>
<accession>A0A0V0R326</accession>
<reference evidence="2 3" key="1">
    <citation type="journal article" date="2015" name="Sci. Rep.">
        <title>Genome of the facultative scuticociliatosis pathogen Pseudocohnilembus persalinus provides insight into its virulence through horizontal gene transfer.</title>
        <authorList>
            <person name="Xiong J."/>
            <person name="Wang G."/>
            <person name="Cheng J."/>
            <person name="Tian M."/>
            <person name="Pan X."/>
            <person name="Warren A."/>
            <person name="Jiang C."/>
            <person name="Yuan D."/>
            <person name="Miao W."/>
        </authorList>
    </citation>
    <scope>NUCLEOTIDE SEQUENCE [LARGE SCALE GENOMIC DNA]</scope>
    <source>
        <strain evidence="2">36N120E</strain>
    </source>
</reference>
<dbReference type="InParanoid" id="A0A0V0R326"/>
<feature type="region of interest" description="Disordered" evidence="1">
    <location>
        <begin position="185"/>
        <end position="209"/>
    </location>
</feature>
<comment type="caution">
    <text evidence="2">The sequence shown here is derived from an EMBL/GenBank/DDBJ whole genome shotgun (WGS) entry which is preliminary data.</text>
</comment>
<evidence type="ECO:0000313" key="3">
    <source>
        <dbReference type="Proteomes" id="UP000054937"/>
    </source>
</evidence>
<keyword evidence="3" id="KW-1185">Reference proteome</keyword>
<feature type="compositionally biased region" description="Basic and acidic residues" evidence="1">
    <location>
        <begin position="198"/>
        <end position="209"/>
    </location>
</feature>
<organism evidence="2 3">
    <name type="scientific">Pseudocohnilembus persalinus</name>
    <name type="common">Ciliate</name>
    <dbReference type="NCBI Taxonomy" id="266149"/>
    <lineage>
        <taxon>Eukaryota</taxon>
        <taxon>Sar</taxon>
        <taxon>Alveolata</taxon>
        <taxon>Ciliophora</taxon>
        <taxon>Intramacronucleata</taxon>
        <taxon>Oligohymenophorea</taxon>
        <taxon>Scuticociliatia</taxon>
        <taxon>Philasterida</taxon>
        <taxon>Pseudocohnilembidae</taxon>
        <taxon>Pseudocohnilembus</taxon>
    </lineage>
</organism>
<dbReference type="Proteomes" id="UP000054937">
    <property type="component" value="Unassembled WGS sequence"/>
</dbReference>